<dbReference type="Proteomes" id="UP000594454">
    <property type="component" value="Chromosome 1"/>
</dbReference>
<dbReference type="AlphaFoldDB" id="A0A7R8UCT6"/>
<accession>A0A7R8UCT6</accession>
<keyword evidence="2" id="KW-1185">Reference proteome</keyword>
<dbReference type="EMBL" id="LR899009">
    <property type="protein sequence ID" value="CAD7078342.1"/>
    <property type="molecule type" value="Genomic_DNA"/>
</dbReference>
<evidence type="ECO:0000313" key="1">
    <source>
        <dbReference type="EMBL" id="CAD7078342.1"/>
    </source>
</evidence>
<dbReference type="InParanoid" id="A0A7R8UCT6"/>
<evidence type="ECO:0000313" key="2">
    <source>
        <dbReference type="Proteomes" id="UP000594454"/>
    </source>
</evidence>
<reference evidence="1 2" key="1">
    <citation type="submission" date="2020-11" db="EMBL/GenBank/DDBJ databases">
        <authorList>
            <person name="Wallbank WR R."/>
            <person name="Pardo Diaz C."/>
            <person name="Kozak K."/>
            <person name="Martin S."/>
            <person name="Jiggins C."/>
            <person name="Moest M."/>
            <person name="Warren A I."/>
            <person name="Generalovic N T."/>
            <person name="Byers J.R.P. K."/>
            <person name="Montejo-Kovacevich G."/>
            <person name="Yen C E."/>
        </authorList>
    </citation>
    <scope>NUCLEOTIDE SEQUENCE [LARGE SCALE GENOMIC DNA]</scope>
</reference>
<organism evidence="1 2">
    <name type="scientific">Hermetia illucens</name>
    <name type="common">Black soldier fly</name>
    <dbReference type="NCBI Taxonomy" id="343691"/>
    <lineage>
        <taxon>Eukaryota</taxon>
        <taxon>Metazoa</taxon>
        <taxon>Ecdysozoa</taxon>
        <taxon>Arthropoda</taxon>
        <taxon>Hexapoda</taxon>
        <taxon>Insecta</taxon>
        <taxon>Pterygota</taxon>
        <taxon>Neoptera</taxon>
        <taxon>Endopterygota</taxon>
        <taxon>Diptera</taxon>
        <taxon>Brachycera</taxon>
        <taxon>Stratiomyomorpha</taxon>
        <taxon>Stratiomyidae</taxon>
        <taxon>Hermetiinae</taxon>
        <taxon>Hermetia</taxon>
    </lineage>
</organism>
<gene>
    <name evidence="1" type="ORF">HERILL_LOCUS1614</name>
</gene>
<protein>
    <submittedName>
        <fullName evidence="1">Uncharacterized protein</fullName>
    </submittedName>
</protein>
<proteinExistence type="predicted"/>
<sequence>MHCQANTLEPNESEGGADRSIANTESVINIFKTQIIVKKETSGSMKIRTTKIFNNNRKTIYLKEIDNQSATMLLKNHFNPNGLNVIIIGDEFLHILTETFINMFSNNLKFKIIRWKKMVEDIEEEDKLAELIEQEH</sequence>
<name>A0A7R8UCT6_HERIL</name>